<dbReference type="Proteomes" id="UP001642520">
    <property type="component" value="Unassembled WGS sequence"/>
</dbReference>
<reference evidence="3 4" key="1">
    <citation type="submission" date="2024-08" db="EMBL/GenBank/DDBJ databases">
        <authorList>
            <person name="Will J Nash"/>
            <person name="Angela Man"/>
            <person name="Seanna McTaggart"/>
            <person name="Kendall Baker"/>
            <person name="Tom Barker"/>
            <person name="Leah Catchpole"/>
            <person name="Alex Durrant"/>
            <person name="Karim Gharbi"/>
            <person name="Naomi Irish"/>
            <person name="Gemy Kaithakottil"/>
            <person name="Debby Ku"/>
            <person name="Aaliyah Providence"/>
            <person name="Felix Shaw"/>
            <person name="David Swarbreck"/>
            <person name="Chris Watkins"/>
            <person name="Ann M. McCartney"/>
            <person name="Giulio Formenti"/>
            <person name="Alice Mouton"/>
            <person name="Noel Vella"/>
            <person name="Bjorn M von Reumont"/>
            <person name="Adriana Vella"/>
            <person name="Wilfried Haerty"/>
        </authorList>
    </citation>
    <scope>NUCLEOTIDE SEQUENCE [LARGE SCALE GENOMIC DNA]</scope>
</reference>
<dbReference type="SUPFAM" id="SSF50800">
    <property type="entry name" value="PK beta-barrel domain-like"/>
    <property type="match status" value="1"/>
</dbReference>
<dbReference type="InterPro" id="IPR005303">
    <property type="entry name" value="MOCOS_middle"/>
</dbReference>
<evidence type="ECO:0000256" key="1">
    <source>
        <dbReference type="SAM" id="Phobius"/>
    </source>
</evidence>
<protein>
    <recommendedName>
        <fullName evidence="2">MOSC domain-containing protein</fullName>
    </recommendedName>
</protein>
<organism evidence="3 4">
    <name type="scientific">Xylocopa violacea</name>
    <name type="common">Violet carpenter bee</name>
    <name type="synonym">Apis violacea</name>
    <dbReference type="NCBI Taxonomy" id="135666"/>
    <lineage>
        <taxon>Eukaryota</taxon>
        <taxon>Metazoa</taxon>
        <taxon>Ecdysozoa</taxon>
        <taxon>Arthropoda</taxon>
        <taxon>Hexapoda</taxon>
        <taxon>Insecta</taxon>
        <taxon>Pterygota</taxon>
        <taxon>Neoptera</taxon>
        <taxon>Endopterygota</taxon>
        <taxon>Hymenoptera</taxon>
        <taxon>Apocrita</taxon>
        <taxon>Aculeata</taxon>
        <taxon>Apoidea</taxon>
        <taxon>Anthophila</taxon>
        <taxon>Apidae</taxon>
        <taxon>Xylocopa</taxon>
        <taxon>Xylocopa</taxon>
    </lineage>
</organism>
<dbReference type="EMBL" id="CAXAJV020001287">
    <property type="protein sequence ID" value="CAL7936906.1"/>
    <property type="molecule type" value="Genomic_DNA"/>
</dbReference>
<dbReference type="PANTHER" id="PTHR14237">
    <property type="entry name" value="MOLYBDOPTERIN COFACTOR SULFURASE MOSC"/>
    <property type="match status" value="1"/>
</dbReference>
<keyword evidence="1" id="KW-1133">Transmembrane helix</keyword>
<keyword evidence="4" id="KW-1185">Reference proteome</keyword>
<proteinExistence type="predicted"/>
<feature type="transmembrane region" description="Helical" evidence="1">
    <location>
        <begin position="14"/>
        <end position="35"/>
    </location>
</feature>
<gene>
    <name evidence="3" type="ORF">XYLVIOL_LOCUS2439</name>
</gene>
<evidence type="ECO:0000259" key="2">
    <source>
        <dbReference type="PROSITE" id="PS51340"/>
    </source>
</evidence>
<sequence length="348" mass="39073">MQYIKRSTTDRPRLPYVSTAAVSVGTVVVFVWWWWTKRQKEQPPSKWRKVGELSDLVVYPVKSLGPIRINKLECTILGSKSGWLRDRALMVTDQSGHFVTARQWPQMVLVSPSISGSILTLSAPGMPSESIDLSQLQGKGKRVTLWGSPVDIYDCGDAPARWLSQFLLQKDTGLRLVYHPWDFSTRGLPDKRRRFSITTKDTGVYQDETSYCLINESSVTELNTRLDEPVTPQHFRPNFVIKGATAFEEDSWGWVKIGDVIFKCVRPCTRCLMITINPETGMKSPIVEPMKTLKSYRQVMDPVIRPVVGESPVMGVHLGLRGPSGTIQLGDPVYVGVPEVQPILISSP</sequence>
<evidence type="ECO:0000313" key="4">
    <source>
        <dbReference type="Proteomes" id="UP001642520"/>
    </source>
</evidence>
<evidence type="ECO:0000313" key="3">
    <source>
        <dbReference type="EMBL" id="CAL7936906.1"/>
    </source>
</evidence>
<dbReference type="Pfam" id="PF03473">
    <property type="entry name" value="MOSC"/>
    <property type="match status" value="1"/>
</dbReference>
<dbReference type="Pfam" id="PF03476">
    <property type="entry name" value="MOSC_N"/>
    <property type="match status" value="1"/>
</dbReference>
<comment type="caution">
    <text evidence="3">The sequence shown here is derived from an EMBL/GenBank/DDBJ whole genome shotgun (WGS) entry which is preliminary data.</text>
</comment>
<dbReference type="SUPFAM" id="SSF141673">
    <property type="entry name" value="MOSC N-terminal domain-like"/>
    <property type="match status" value="1"/>
</dbReference>
<accession>A0ABP1N9F1</accession>
<keyword evidence="1" id="KW-0472">Membrane</keyword>
<dbReference type="InterPro" id="IPR011037">
    <property type="entry name" value="Pyrv_Knase-like_insert_dom_sf"/>
</dbReference>
<dbReference type="PANTHER" id="PTHR14237:SF19">
    <property type="entry name" value="MITOCHONDRIAL AMIDOXIME REDUCING COMPONENT 1"/>
    <property type="match status" value="1"/>
</dbReference>
<dbReference type="PROSITE" id="PS51340">
    <property type="entry name" value="MOSC"/>
    <property type="match status" value="1"/>
</dbReference>
<keyword evidence="1" id="KW-0812">Transmembrane</keyword>
<name>A0ABP1N9F1_XYLVO</name>
<dbReference type="InterPro" id="IPR005302">
    <property type="entry name" value="MoCF_Sase_C"/>
</dbReference>
<feature type="domain" description="MOSC" evidence="2">
    <location>
        <begin position="175"/>
        <end position="336"/>
    </location>
</feature>